<keyword evidence="3" id="KW-1185">Reference proteome</keyword>
<evidence type="ECO:0000256" key="1">
    <source>
        <dbReference type="SAM" id="Phobius"/>
    </source>
</evidence>
<proteinExistence type="predicted"/>
<keyword evidence="1" id="KW-0812">Transmembrane</keyword>
<feature type="transmembrane region" description="Helical" evidence="1">
    <location>
        <begin position="20"/>
        <end position="39"/>
    </location>
</feature>
<gene>
    <name evidence="2" type="ORF">D3A95_05335</name>
</gene>
<name>A0A3B7MDQ0_9CYAN</name>
<dbReference type="KEGG" id="tsq:D3A95_05335"/>
<dbReference type="EMBL" id="CP032152">
    <property type="protein sequence ID" value="AXY67768.1"/>
    <property type="molecule type" value="Genomic_DNA"/>
</dbReference>
<dbReference type="RefSeq" id="WP_181496600.1">
    <property type="nucleotide sequence ID" value="NZ_CP032152.1"/>
</dbReference>
<protein>
    <recommendedName>
        <fullName evidence="4">DUF4870 domain-containing protein</fullName>
    </recommendedName>
</protein>
<evidence type="ECO:0008006" key="4">
    <source>
        <dbReference type="Google" id="ProtNLM"/>
    </source>
</evidence>
<feature type="transmembrane region" description="Helical" evidence="1">
    <location>
        <begin position="81"/>
        <end position="106"/>
    </location>
</feature>
<keyword evidence="1" id="KW-0472">Membrane</keyword>
<accession>A0A3B7MDQ0</accession>
<evidence type="ECO:0000313" key="3">
    <source>
        <dbReference type="Proteomes" id="UP000261812"/>
    </source>
</evidence>
<evidence type="ECO:0000313" key="2">
    <source>
        <dbReference type="EMBL" id="AXY67768.1"/>
    </source>
</evidence>
<dbReference type="AlphaFoldDB" id="A0A3B7MDQ0"/>
<sequence>MEPLDPVDREAFTNPTLQRLWFFVYLLPIFGMIPALWQLSRRGSDRQTRQVSRLALLMGLIWLLGYGLLNGAASVSEAQSLHHGLLLFLNSLWGSAYFLVNLGLMVRLWQGRSLKLPVLQRLMKYLP</sequence>
<feature type="transmembrane region" description="Helical" evidence="1">
    <location>
        <begin position="51"/>
        <end position="69"/>
    </location>
</feature>
<organism evidence="2 3">
    <name type="scientific">Thermosynechococcus sichuanensis E542</name>
    <dbReference type="NCBI Taxonomy" id="2016101"/>
    <lineage>
        <taxon>Bacteria</taxon>
        <taxon>Bacillati</taxon>
        <taxon>Cyanobacteriota</taxon>
        <taxon>Cyanophyceae</taxon>
        <taxon>Acaryochloridales</taxon>
        <taxon>Thermosynechococcaceae</taxon>
        <taxon>Thermosynechococcus</taxon>
        <taxon>Thermosynechococcus sichuanensis</taxon>
    </lineage>
</organism>
<keyword evidence="1" id="KW-1133">Transmembrane helix</keyword>
<reference evidence="3" key="1">
    <citation type="submission" date="2018-09" db="EMBL/GenBank/DDBJ databases">
        <title>Complete genome sequence of thermophilic cyanobacteria strain Thermosynechococcus elongatus PKUAC-SCTE542.</title>
        <authorList>
            <person name="Liang Y."/>
            <person name="Tang J."/>
            <person name="Daroch M."/>
        </authorList>
    </citation>
    <scope>NUCLEOTIDE SEQUENCE [LARGE SCALE GENOMIC DNA]</scope>
    <source>
        <strain evidence="3">E542</strain>
    </source>
</reference>
<dbReference type="Proteomes" id="UP000261812">
    <property type="component" value="Chromosome"/>
</dbReference>